<dbReference type="AlphaFoldDB" id="A0AAE1CG87"/>
<evidence type="ECO:0000256" key="3">
    <source>
        <dbReference type="SAM" id="SignalP"/>
    </source>
</evidence>
<evidence type="ECO:0000256" key="2">
    <source>
        <dbReference type="SAM" id="Phobius"/>
    </source>
</evidence>
<feature type="transmembrane region" description="Helical" evidence="2">
    <location>
        <begin position="211"/>
        <end position="236"/>
    </location>
</feature>
<comment type="caution">
    <text evidence="4">The sequence shown here is derived from an EMBL/GenBank/DDBJ whole genome shotgun (WGS) entry which is preliminary data.</text>
</comment>
<feature type="signal peptide" evidence="3">
    <location>
        <begin position="1"/>
        <end position="21"/>
    </location>
</feature>
<evidence type="ECO:0000256" key="1">
    <source>
        <dbReference type="SAM" id="MobiDB-lite"/>
    </source>
</evidence>
<keyword evidence="5" id="KW-1185">Reference proteome</keyword>
<evidence type="ECO:0000313" key="4">
    <source>
        <dbReference type="EMBL" id="KAK3693174.1"/>
    </source>
</evidence>
<feature type="compositionally biased region" description="Low complexity" evidence="1">
    <location>
        <begin position="175"/>
        <end position="193"/>
    </location>
</feature>
<keyword evidence="2" id="KW-0472">Membrane</keyword>
<evidence type="ECO:0000313" key="5">
    <source>
        <dbReference type="Proteomes" id="UP001270362"/>
    </source>
</evidence>
<feature type="chain" id="PRO_5041966021" evidence="3">
    <location>
        <begin position="22"/>
        <end position="239"/>
    </location>
</feature>
<accession>A0AAE1CG87</accession>
<dbReference type="Proteomes" id="UP001270362">
    <property type="component" value="Unassembled WGS sequence"/>
</dbReference>
<gene>
    <name evidence="4" type="ORF">B0T22DRAFT_449104</name>
</gene>
<organism evidence="4 5">
    <name type="scientific">Podospora appendiculata</name>
    <dbReference type="NCBI Taxonomy" id="314037"/>
    <lineage>
        <taxon>Eukaryota</taxon>
        <taxon>Fungi</taxon>
        <taxon>Dikarya</taxon>
        <taxon>Ascomycota</taxon>
        <taxon>Pezizomycotina</taxon>
        <taxon>Sordariomycetes</taxon>
        <taxon>Sordariomycetidae</taxon>
        <taxon>Sordariales</taxon>
        <taxon>Podosporaceae</taxon>
        <taxon>Podospora</taxon>
    </lineage>
</organism>
<dbReference type="EMBL" id="JAULSO010000001">
    <property type="protein sequence ID" value="KAK3693174.1"/>
    <property type="molecule type" value="Genomic_DNA"/>
</dbReference>
<keyword evidence="3" id="KW-0732">Signal</keyword>
<name>A0AAE1CG87_9PEZI</name>
<proteinExistence type="predicted"/>
<keyword evidence="2" id="KW-0812">Transmembrane</keyword>
<keyword evidence="2" id="KW-1133">Transmembrane helix</keyword>
<protein>
    <submittedName>
        <fullName evidence="4">Uncharacterized protein</fullName>
    </submittedName>
</protein>
<sequence>MKLAMILLCITLPFLATTLDAEHSQQCYGPHKETGETWGLPCDLDQAVSVCCDADDFCLSNGLCLTVGSSHISGSFRYHGCTDPDWPWPCRRYCDDASSNTKLVSCDGDRYCCGVGLSCCSGKSGTFSIPAFTDVRRPGASATTMASSTETTSIMTQVVQITPTTSTRTLEVTETGVESPTSTPSLVVSSPDPAGAPAETTRGGLTRDQQIAIGIGISLGVPSMIATVWLCCLRVFRGH</sequence>
<reference evidence="4" key="2">
    <citation type="submission" date="2023-06" db="EMBL/GenBank/DDBJ databases">
        <authorList>
            <consortium name="Lawrence Berkeley National Laboratory"/>
            <person name="Haridas S."/>
            <person name="Hensen N."/>
            <person name="Bonometti L."/>
            <person name="Westerberg I."/>
            <person name="Brannstrom I.O."/>
            <person name="Guillou S."/>
            <person name="Cros-Aarteil S."/>
            <person name="Calhoun S."/>
            <person name="Kuo A."/>
            <person name="Mondo S."/>
            <person name="Pangilinan J."/>
            <person name="Riley R."/>
            <person name="Labutti K."/>
            <person name="Andreopoulos B."/>
            <person name="Lipzen A."/>
            <person name="Chen C."/>
            <person name="Yanf M."/>
            <person name="Daum C."/>
            <person name="Ng V."/>
            <person name="Clum A."/>
            <person name="Steindorff A."/>
            <person name="Ohm R."/>
            <person name="Martin F."/>
            <person name="Silar P."/>
            <person name="Natvig D."/>
            <person name="Lalanne C."/>
            <person name="Gautier V."/>
            <person name="Ament-Velasquez S.L."/>
            <person name="Kruys A."/>
            <person name="Hutchinson M.I."/>
            <person name="Powell A.J."/>
            <person name="Barry K."/>
            <person name="Miller A.N."/>
            <person name="Grigoriev I.V."/>
            <person name="Debuchy R."/>
            <person name="Gladieux P."/>
            <person name="Thoren M.H."/>
            <person name="Johannesson H."/>
        </authorList>
    </citation>
    <scope>NUCLEOTIDE SEQUENCE</scope>
    <source>
        <strain evidence="4">CBS 314.62</strain>
    </source>
</reference>
<reference evidence="4" key="1">
    <citation type="journal article" date="2023" name="Mol. Phylogenet. Evol.">
        <title>Genome-scale phylogeny and comparative genomics of the fungal order Sordariales.</title>
        <authorList>
            <person name="Hensen N."/>
            <person name="Bonometti L."/>
            <person name="Westerberg I."/>
            <person name="Brannstrom I.O."/>
            <person name="Guillou S."/>
            <person name="Cros-Aarteil S."/>
            <person name="Calhoun S."/>
            <person name="Haridas S."/>
            <person name="Kuo A."/>
            <person name="Mondo S."/>
            <person name="Pangilinan J."/>
            <person name="Riley R."/>
            <person name="LaButti K."/>
            <person name="Andreopoulos B."/>
            <person name="Lipzen A."/>
            <person name="Chen C."/>
            <person name="Yan M."/>
            <person name="Daum C."/>
            <person name="Ng V."/>
            <person name="Clum A."/>
            <person name="Steindorff A."/>
            <person name="Ohm R.A."/>
            <person name="Martin F."/>
            <person name="Silar P."/>
            <person name="Natvig D.O."/>
            <person name="Lalanne C."/>
            <person name="Gautier V."/>
            <person name="Ament-Velasquez S.L."/>
            <person name="Kruys A."/>
            <person name="Hutchinson M.I."/>
            <person name="Powell A.J."/>
            <person name="Barry K."/>
            <person name="Miller A.N."/>
            <person name="Grigoriev I.V."/>
            <person name="Debuchy R."/>
            <person name="Gladieux P."/>
            <person name="Hiltunen Thoren M."/>
            <person name="Johannesson H."/>
        </authorList>
    </citation>
    <scope>NUCLEOTIDE SEQUENCE</scope>
    <source>
        <strain evidence="4">CBS 314.62</strain>
    </source>
</reference>
<feature type="region of interest" description="Disordered" evidence="1">
    <location>
        <begin position="175"/>
        <end position="203"/>
    </location>
</feature>